<evidence type="ECO:0000313" key="4">
    <source>
        <dbReference type="Proteomes" id="UP000324091"/>
    </source>
</evidence>
<dbReference type="GO" id="GO:0090110">
    <property type="term" value="P:COPII-coated vesicle cargo loading"/>
    <property type="evidence" value="ECO:0007669"/>
    <property type="project" value="TreeGrafter"/>
</dbReference>
<dbReference type="CDD" id="cd00198">
    <property type="entry name" value="vWFA"/>
    <property type="match status" value="1"/>
</dbReference>
<feature type="compositionally biased region" description="Low complexity" evidence="1">
    <location>
        <begin position="65"/>
        <end position="78"/>
    </location>
</feature>
<proteinExistence type="predicted"/>
<keyword evidence="4" id="KW-1185">Reference proteome</keyword>
<dbReference type="Gene3D" id="3.40.50.410">
    <property type="entry name" value="von Willebrand factor, type A domain"/>
    <property type="match status" value="1"/>
</dbReference>
<protein>
    <recommendedName>
        <fullName evidence="2">VWFA domain-containing protein</fullName>
    </recommendedName>
</protein>
<organism evidence="3 4">
    <name type="scientific">Takifugu flavidus</name>
    <name type="common">sansaifugu</name>
    <dbReference type="NCBI Taxonomy" id="433684"/>
    <lineage>
        <taxon>Eukaryota</taxon>
        <taxon>Metazoa</taxon>
        <taxon>Chordata</taxon>
        <taxon>Craniata</taxon>
        <taxon>Vertebrata</taxon>
        <taxon>Euteleostomi</taxon>
        <taxon>Actinopterygii</taxon>
        <taxon>Neopterygii</taxon>
        <taxon>Teleostei</taxon>
        <taxon>Neoteleostei</taxon>
        <taxon>Acanthomorphata</taxon>
        <taxon>Eupercaria</taxon>
        <taxon>Tetraodontiformes</taxon>
        <taxon>Tetradontoidea</taxon>
        <taxon>Tetraodontidae</taxon>
        <taxon>Takifugu</taxon>
    </lineage>
</organism>
<name>A0A5C6PR90_9TELE</name>
<dbReference type="PANTHER" id="PTHR13803">
    <property type="entry name" value="SEC24-RELATED PROTEIN"/>
    <property type="match status" value="1"/>
</dbReference>
<reference evidence="3 4" key="1">
    <citation type="submission" date="2019-04" db="EMBL/GenBank/DDBJ databases">
        <title>Chromosome genome assembly for Takifugu flavidus.</title>
        <authorList>
            <person name="Xiao S."/>
        </authorList>
    </citation>
    <scope>NUCLEOTIDE SEQUENCE [LARGE SCALE GENOMIC DNA]</scope>
    <source>
        <strain evidence="3">HTHZ2018</strain>
        <tissue evidence="3">Muscle</tissue>
    </source>
</reference>
<dbReference type="AlphaFoldDB" id="A0A5C6PR90"/>
<dbReference type="Proteomes" id="UP000324091">
    <property type="component" value="Chromosome 1"/>
</dbReference>
<dbReference type="EMBL" id="RHFK02000001">
    <property type="protein sequence ID" value="TWW81436.1"/>
    <property type="molecule type" value="Genomic_DNA"/>
</dbReference>
<dbReference type="SMART" id="SM00327">
    <property type="entry name" value="VWA"/>
    <property type="match status" value="1"/>
</dbReference>
<dbReference type="InterPro" id="IPR036465">
    <property type="entry name" value="vWFA_dom_sf"/>
</dbReference>
<dbReference type="InterPro" id="IPR002035">
    <property type="entry name" value="VWF_A"/>
</dbReference>
<evidence type="ECO:0000256" key="1">
    <source>
        <dbReference type="SAM" id="MobiDB-lite"/>
    </source>
</evidence>
<evidence type="ECO:0000259" key="2">
    <source>
        <dbReference type="PROSITE" id="PS50234"/>
    </source>
</evidence>
<evidence type="ECO:0000313" key="3">
    <source>
        <dbReference type="EMBL" id="TWW81436.1"/>
    </source>
</evidence>
<dbReference type="GO" id="GO:0000149">
    <property type="term" value="F:SNARE binding"/>
    <property type="evidence" value="ECO:0007669"/>
    <property type="project" value="TreeGrafter"/>
</dbReference>
<feature type="region of interest" description="Disordered" evidence="1">
    <location>
        <begin position="65"/>
        <end position="96"/>
    </location>
</feature>
<dbReference type="SUPFAM" id="SSF81995">
    <property type="entry name" value="beta-sandwich domain of Sec23/24"/>
    <property type="match status" value="1"/>
</dbReference>
<dbReference type="GO" id="GO:0030127">
    <property type="term" value="C:COPII vesicle coat"/>
    <property type="evidence" value="ECO:0007669"/>
    <property type="project" value="TreeGrafter"/>
</dbReference>
<gene>
    <name evidence="3" type="ORF">D4764_01G0012510</name>
</gene>
<dbReference type="PROSITE" id="PS50234">
    <property type="entry name" value="VWFA"/>
    <property type="match status" value="1"/>
</dbReference>
<feature type="compositionally biased region" description="Polar residues" evidence="1">
    <location>
        <begin position="8"/>
        <end position="20"/>
    </location>
</feature>
<feature type="region of interest" description="Disordered" evidence="1">
    <location>
        <begin position="1"/>
        <end position="21"/>
    </location>
</feature>
<feature type="domain" description="VWFA" evidence="2">
    <location>
        <begin position="182"/>
        <end position="408"/>
    </location>
</feature>
<dbReference type="PANTHER" id="PTHR13803:SF36">
    <property type="entry name" value="TYPE A VON WILLEBRAND FACTOR DOMAIN-CONTAINING PROTEIN"/>
    <property type="match status" value="1"/>
</dbReference>
<sequence length="614" mass="67411">MKPAANNEPDSNEQNWNPDWSCSMAHGRVVHVKLESGSAQITAPPLPPKPSFMGPEYLTVLPASISSPQSSQKSLSEQTDPPSPTSKGSADKAILPGNPNVVLVSLGKILSEQKVQTTKGKPTSCTQCGSVLDSAYDNMVNTCYFCQDLDNHPSLPQEPPAGYHDNLFLLNPDEKPLSAEALLLFCIDVSGSMSMTFQFYAFVYNNDKYCYKFVQEAVFQCVQRLSDQRPDTKVALITFNDQVTVHGYGSFPSRCLRGAELTDREYLKAVAGRFSSPPPLSQTKDDLQRQVMGLSESGTTALGPAALLAIAAASRQPGSKVIICTDGKANTELGNLEVEDNDARTLLSSTIFYQELGDYAANEGVTVSVLSIEGTDCRLDELGRLADRTGGTVVVTSPNKLHHEFDQIIDNRTIATHCTVTLLLPRSLRMKGEREAGHKGSRDVGNVDPDTEITFQFEHNMQVAAPAPGSHVSIQLQVRYRQRNGQTMLRVISSERTVTDDGATVLSSLLLAIIQLNSSQASAALAVRGRFLDARREGELQRQLIERAIEHNRSVDDKHTYQQWVKTMEPIYKNIFHFTRPLTDAGAALLYTMKHCNRKSISLKNKQKLPGVQP</sequence>
<dbReference type="SUPFAM" id="SSF53300">
    <property type="entry name" value="vWA-like"/>
    <property type="match status" value="1"/>
</dbReference>
<dbReference type="GO" id="GO:0070971">
    <property type="term" value="C:endoplasmic reticulum exit site"/>
    <property type="evidence" value="ECO:0007669"/>
    <property type="project" value="TreeGrafter"/>
</dbReference>
<accession>A0A5C6PR90</accession>
<dbReference type="GO" id="GO:0008270">
    <property type="term" value="F:zinc ion binding"/>
    <property type="evidence" value="ECO:0007669"/>
    <property type="project" value="TreeGrafter"/>
</dbReference>
<comment type="caution">
    <text evidence="3">The sequence shown here is derived from an EMBL/GenBank/DDBJ whole genome shotgun (WGS) entry which is preliminary data.</text>
</comment>
<dbReference type="InterPro" id="IPR050550">
    <property type="entry name" value="SEC23_SEC24_subfamily"/>
</dbReference>